<dbReference type="InterPro" id="IPR018511">
    <property type="entry name" value="Hemolysin-typ_Ca-bd_CS"/>
</dbReference>
<gene>
    <name evidence="2" type="ORF">PEV8663_02509</name>
</gene>
<dbReference type="Pfam" id="PF00353">
    <property type="entry name" value="HemolysinCabind"/>
    <property type="match status" value="1"/>
</dbReference>
<evidence type="ECO:0000256" key="1">
    <source>
        <dbReference type="SAM" id="SignalP"/>
    </source>
</evidence>
<sequence length="988" mass="109101">MIRRIVAVAGLAIFMGGAVLAQARDDSKVYFFGNSLVHHLSEDDDDTNVPHWLDQLAKTAGKGFATDGQWGFLRTFAEGLPPRPNWGFSGVKRAWSPGRQSFGEAGFDAVVLTPANFIQYQKPDVPYDGENPSGVSPLDAMLQVFDFAHQQSPQSRLFIYEGWADMGTFTRSFPPNARSLRRYHAYNLEDYHDWYEDLIETLAVARPDHQTQLIPVGSILSQVLSKDGVLAGLPAESFYTDDAPHGTSSLYFLAAMITYASLYNEAPPAGFQPPSKLHPDIVDKYPEIAAAIWEAMPDVQALGRAQITAPQAVIAPVETVQAPAADIFPERSPVVLPPSGLRPDGVPVLGMGLNGISDWSTQHPFLDIMKSARSWVGHSADQWGAAPTEALVAGGHLDENGWPVSIPDGIIAVESVFLTEQHEGAKSLAGRYRLTYEGKGDISLFGRARRASYGEGRIDFTYTPGDGLVGVKLKAIDANDPIRNIRVLHEDHLAMYEAGALFNPVWIDLIQDLRSVRFMDWMMTNGSPVKTWEDQPQMTDATWSQWGVPLEVMIKLANRIGADPWFTLPHMADDAYVRQFAQAVKDGLDPGLKAHVEYSNEVWNQIFEQARWARDQATQLWGETDTGWMQFYGLRSAQVMDIWTDVYGDEASDRLVRVVSTHTGWPGLEEDILRAPLAYLSLGRMPEQSFDAYAVTGYFGYELGTDAMSQRMSGWLDQSEARAVKAGEAQGLRRVALREYVKKARFEAAIAPVTLTLQEGSLRELTQEIFPYQAAVARKAGLRLVMYEGGTHISALGPLVNDDRLTDFFTEYNYTPEMAKLYELLLAGWVQSGGTMFNAFVDVAPATKWGSWGALRHLDDSNPRWDMLMAFNAAQPGEWEQRDVSDFNNGITRVAGTGNQRLQGTAHEDVLIAGSGNDTLVSSGGDDVLHGGEGTDKALLPGAPEDYRFEQTEQHFLASGPRGVVQMRSIEELLFEGAVGRSMQVADF</sequence>
<dbReference type="OrthoDB" id="7783360at2"/>
<protein>
    <recommendedName>
        <fullName evidence="4">Calcium-binding protein</fullName>
    </recommendedName>
</protein>
<dbReference type="PROSITE" id="PS00330">
    <property type="entry name" value="HEMOLYSIN_CALCIUM"/>
    <property type="match status" value="1"/>
</dbReference>
<proteinExistence type="predicted"/>
<evidence type="ECO:0008006" key="4">
    <source>
        <dbReference type="Google" id="ProtNLM"/>
    </source>
</evidence>
<dbReference type="RefSeq" id="WP_097804994.1">
    <property type="nucleotide sequence ID" value="NZ_FXYH01000008.1"/>
</dbReference>
<dbReference type="InterPro" id="IPR001343">
    <property type="entry name" value="Hemolysn_Ca-bd"/>
</dbReference>
<feature type="signal peptide" evidence="1">
    <location>
        <begin position="1"/>
        <end position="23"/>
    </location>
</feature>
<dbReference type="EMBL" id="FXYH01000008">
    <property type="protein sequence ID" value="SMX42876.1"/>
    <property type="molecule type" value="Genomic_DNA"/>
</dbReference>
<dbReference type="SUPFAM" id="SSF51120">
    <property type="entry name" value="beta-Roll"/>
    <property type="match status" value="1"/>
</dbReference>
<name>A0A238KLH4_9RHOB</name>
<dbReference type="Gene3D" id="3.40.50.1110">
    <property type="entry name" value="SGNH hydrolase"/>
    <property type="match status" value="1"/>
</dbReference>
<keyword evidence="1" id="KW-0732">Signal</keyword>
<reference evidence="2 3" key="1">
    <citation type="submission" date="2017-05" db="EMBL/GenBank/DDBJ databases">
        <authorList>
            <person name="Song R."/>
            <person name="Chenine A.L."/>
            <person name="Ruprecht R.M."/>
        </authorList>
    </citation>
    <scope>NUCLEOTIDE SEQUENCE [LARGE SCALE GENOMIC DNA]</scope>
    <source>
        <strain evidence="2 3">CECT 8663</strain>
    </source>
</reference>
<dbReference type="Gene3D" id="2.150.10.10">
    <property type="entry name" value="Serralysin-like metalloprotease, C-terminal"/>
    <property type="match status" value="1"/>
</dbReference>
<dbReference type="InterPro" id="IPR011049">
    <property type="entry name" value="Serralysin-like_metalloprot_C"/>
</dbReference>
<evidence type="ECO:0000313" key="2">
    <source>
        <dbReference type="EMBL" id="SMX42876.1"/>
    </source>
</evidence>
<dbReference type="GO" id="GO:0005509">
    <property type="term" value="F:calcium ion binding"/>
    <property type="evidence" value="ECO:0007669"/>
    <property type="project" value="InterPro"/>
</dbReference>
<dbReference type="AlphaFoldDB" id="A0A238KLH4"/>
<organism evidence="2 3">
    <name type="scientific">Pelagimonas varians</name>
    <dbReference type="NCBI Taxonomy" id="696760"/>
    <lineage>
        <taxon>Bacteria</taxon>
        <taxon>Pseudomonadati</taxon>
        <taxon>Pseudomonadota</taxon>
        <taxon>Alphaproteobacteria</taxon>
        <taxon>Rhodobacterales</taxon>
        <taxon>Roseobacteraceae</taxon>
        <taxon>Pelagimonas</taxon>
    </lineage>
</organism>
<keyword evidence="3" id="KW-1185">Reference proteome</keyword>
<dbReference type="InterPro" id="IPR036514">
    <property type="entry name" value="SGNH_hydro_sf"/>
</dbReference>
<feature type="chain" id="PRO_5012240876" description="Calcium-binding protein" evidence="1">
    <location>
        <begin position="24"/>
        <end position="988"/>
    </location>
</feature>
<evidence type="ECO:0000313" key="3">
    <source>
        <dbReference type="Proteomes" id="UP000220836"/>
    </source>
</evidence>
<accession>A0A238KLH4</accession>
<dbReference type="Proteomes" id="UP000220836">
    <property type="component" value="Unassembled WGS sequence"/>
</dbReference>
<dbReference type="GO" id="GO:0016788">
    <property type="term" value="F:hydrolase activity, acting on ester bonds"/>
    <property type="evidence" value="ECO:0007669"/>
    <property type="project" value="UniProtKB-ARBA"/>
</dbReference>